<dbReference type="InterPro" id="IPR001998">
    <property type="entry name" value="Xylose_isomerase"/>
</dbReference>
<dbReference type="InterPro" id="IPR013022">
    <property type="entry name" value="Xyl_isomerase-like_TIM-brl"/>
</dbReference>
<name>A0AAE5BUK9_9RHOB</name>
<evidence type="ECO:0000256" key="4">
    <source>
        <dbReference type="ARBA" id="ARBA00023211"/>
    </source>
</evidence>
<keyword evidence="9" id="KW-1185">Reference proteome</keyword>
<comment type="subcellular location">
    <subcellularLocation>
        <location evidence="1">Cytoplasm</location>
    </subcellularLocation>
</comment>
<gene>
    <name evidence="8" type="ORF">GV832_01410</name>
</gene>
<evidence type="ECO:0000256" key="1">
    <source>
        <dbReference type="ARBA" id="ARBA00004496"/>
    </source>
</evidence>
<dbReference type="PROSITE" id="PS51415">
    <property type="entry name" value="XYLOSE_ISOMERASE"/>
    <property type="match status" value="1"/>
</dbReference>
<organism evidence="8 9">
    <name type="scientific">Stagnihabitans tardus</name>
    <dbReference type="NCBI Taxonomy" id="2699202"/>
    <lineage>
        <taxon>Bacteria</taxon>
        <taxon>Pseudomonadati</taxon>
        <taxon>Pseudomonadota</taxon>
        <taxon>Alphaproteobacteria</taxon>
        <taxon>Rhodobacterales</taxon>
        <taxon>Paracoccaceae</taxon>
        <taxon>Stagnihabitans</taxon>
    </lineage>
</organism>
<dbReference type="GO" id="GO:0019324">
    <property type="term" value="P:L-lyxose metabolic process"/>
    <property type="evidence" value="ECO:0007669"/>
    <property type="project" value="TreeGrafter"/>
</dbReference>
<accession>A0AAE5BUK9</accession>
<proteinExistence type="predicted"/>
<dbReference type="PANTHER" id="PTHR30268:SF0">
    <property type="entry name" value="L-RHAMNOSE ISOMERASE"/>
    <property type="match status" value="1"/>
</dbReference>
<keyword evidence="6" id="KW-0119">Carbohydrate metabolism</keyword>
<dbReference type="SUPFAM" id="SSF51658">
    <property type="entry name" value="Xylose isomerase-like"/>
    <property type="match status" value="1"/>
</dbReference>
<evidence type="ECO:0000256" key="2">
    <source>
        <dbReference type="ARBA" id="ARBA00022490"/>
    </source>
</evidence>
<dbReference type="AlphaFoldDB" id="A0AAE5BUK9"/>
<sequence>MIPNKPKYAARLNAFKLGLKNPTAADLLARIAEVPGIGAADLNYPDHFAHHSPAEMAKVMEGHGLALNGLAMRYYTDPGFRLGAFTNPSPQVRQAAVDITKRGLDALAEMGGQVMTLWMGQDGVDYAFQGDYTTMWETTLECLAQVCDHNPALDISLEYKPNEPRAFSLMPDLATNLLALRELGRANTGITLDFCHVLFAGEIPAQSAQLAARYARILGVHLNDGYGKRDDGLMVGAVHPMQTVELFMELDAQGFDGVIYFDTFPDHAGLNPQAEAAANVEMTDRLRACAKRLAANPALKAARETQDAAGALRAVAAELYR</sequence>
<dbReference type="GO" id="GO:0008740">
    <property type="term" value="F:L-rhamnose isomerase activity"/>
    <property type="evidence" value="ECO:0007669"/>
    <property type="project" value="TreeGrafter"/>
</dbReference>
<dbReference type="PANTHER" id="PTHR30268">
    <property type="entry name" value="L-RHAMNOSE ISOMERASE"/>
    <property type="match status" value="1"/>
</dbReference>
<keyword evidence="5" id="KW-0413">Isomerase</keyword>
<evidence type="ECO:0000313" key="9">
    <source>
        <dbReference type="Proteomes" id="UP001193501"/>
    </source>
</evidence>
<feature type="domain" description="Xylose isomerase-like TIM barrel" evidence="7">
    <location>
        <begin position="46"/>
        <end position="283"/>
    </location>
</feature>
<dbReference type="InterPro" id="IPR036237">
    <property type="entry name" value="Xyl_isomerase-like_sf"/>
</dbReference>
<protein>
    <submittedName>
        <fullName evidence="8">TIM barrel protein</fullName>
    </submittedName>
</protein>
<keyword evidence="2" id="KW-0963">Cytoplasm</keyword>
<dbReference type="RefSeq" id="WP_168773016.1">
    <property type="nucleotide sequence ID" value="NZ_JAABNR010000001.1"/>
</dbReference>
<comment type="caution">
    <text evidence="8">The sequence shown here is derived from an EMBL/GenBank/DDBJ whole genome shotgun (WGS) entry which is preliminary data.</text>
</comment>
<evidence type="ECO:0000313" key="8">
    <source>
        <dbReference type="EMBL" id="NBZ86223.1"/>
    </source>
</evidence>
<dbReference type="Gene3D" id="3.20.20.150">
    <property type="entry name" value="Divalent-metal-dependent TIM barrel enzymes"/>
    <property type="match status" value="1"/>
</dbReference>
<evidence type="ECO:0000256" key="6">
    <source>
        <dbReference type="ARBA" id="ARBA00023277"/>
    </source>
</evidence>
<evidence type="ECO:0000256" key="3">
    <source>
        <dbReference type="ARBA" id="ARBA00022723"/>
    </source>
</evidence>
<keyword evidence="3" id="KW-0479">Metal-binding</keyword>
<dbReference type="EMBL" id="JAABNR010000001">
    <property type="protein sequence ID" value="NBZ86223.1"/>
    <property type="molecule type" value="Genomic_DNA"/>
</dbReference>
<dbReference type="GO" id="GO:0046872">
    <property type="term" value="F:metal ion binding"/>
    <property type="evidence" value="ECO:0007669"/>
    <property type="project" value="UniProtKB-KW"/>
</dbReference>
<dbReference type="Pfam" id="PF01261">
    <property type="entry name" value="AP_endonuc_2"/>
    <property type="match status" value="1"/>
</dbReference>
<dbReference type="Proteomes" id="UP001193501">
    <property type="component" value="Unassembled WGS sequence"/>
</dbReference>
<dbReference type="InterPro" id="IPR050337">
    <property type="entry name" value="L-rhamnose_isomerase"/>
</dbReference>
<dbReference type="GO" id="GO:0009045">
    <property type="term" value="F:xylose isomerase activity"/>
    <property type="evidence" value="ECO:0007669"/>
    <property type="project" value="InterPro"/>
</dbReference>
<dbReference type="GO" id="GO:0019301">
    <property type="term" value="P:rhamnose catabolic process"/>
    <property type="evidence" value="ECO:0007669"/>
    <property type="project" value="TreeGrafter"/>
</dbReference>
<reference evidence="8" key="1">
    <citation type="submission" date="2020-01" db="EMBL/GenBank/DDBJ databases">
        <authorList>
            <person name="Chen W.-M."/>
        </authorList>
    </citation>
    <scope>NUCLEOTIDE SEQUENCE</scope>
    <source>
        <strain evidence="8">CYK-10</strain>
    </source>
</reference>
<evidence type="ECO:0000259" key="7">
    <source>
        <dbReference type="Pfam" id="PF01261"/>
    </source>
</evidence>
<evidence type="ECO:0000256" key="5">
    <source>
        <dbReference type="ARBA" id="ARBA00023235"/>
    </source>
</evidence>
<keyword evidence="4" id="KW-0464">Manganese</keyword>